<evidence type="ECO:0000313" key="6">
    <source>
        <dbReference type="EMBL" id="PSJ07470.1"/>
    </source>
</evidence>
<comment type="catalytic activity">
    <reaction evidence="4">
        <text>N(1)-(5-phospho-beta-D-ribosyl)glycinamide + (6R)-10-formyltetrahydrofolate = N(2)-formyl-N(1)-(5-phospho-beta-D-ribosyl)glycinamide + (6S)-5,6,7,8-tetrahydrofolate + H(+)</text>
        <dbReference type="Rhea" id="RHEA:15053"/>
        <dbReference type="ChEBI" id="CHEBI:15378"/>
        <dbReference type="ChEBI" id="CHEBI:57453"/>
        <dbReference type="ChEBI" id="CHEBI:143788"/>
        <dbReference type="ChEBI" id="CHEBI:147286"/>
        <dbReference type="ChEBI" id="CHEBI:195366"/>
        <dbReference type="EC" id="2.1.2.2"/>
    </reaction>
</comment>
<feature type="domain" description="Formyl transferase N-terminal" evidence="5">
    <location>
        <begin position="34"/>
        <end position="213"/>
    </location>
</feature>
<dbReference type="EC" id="2.1.2.2" evidence="4"/>
<accession>A0A2P7N1W9</accession>
<comment type="similarity">
    <text evidence="4">Belongs to the GART family.</text>
</comment>
<feature type="active site" description="Proton donor" evidence="4">
    <location>
        <position position="140"/>
    </location>
</feature>
<dbReference type="GO" id="GO:0004644">
    <property type="term" value="F:phosphoribosylglycinamide formyltransferase activity"/>
    <property type="evidence" value="ECO:0007669"/>
    <property type="project" value="UniProtKB-UniRule"/>
</dbReference>
<dbReference type="EMBL" id="PXXO01000001">
    <property type="protein sequence ID" value="PSJ07470.1"/>
    <property type="molecule type" value="Genomic_DNA"/>
</dbReference>
<dbReference type="AlphaFoldDB" id="A0A2P7N1W9"/>
<keyword evidence="7" id="KW-1185">Reference proteome</keyword>
<dbReference type="NCBIfam" id="TIGR00639">
    <property type="entry name" value="PurN"/>
    <property type="match status" value="1"/>
</dbReference>
<dbReference type="RefSeq" id="WP_106501656.1">
    <property type="nucleotide sequence ID" value="NZ_PXXO01000001.1"/>
</dbReference>
<comment type="caution">
    <text evidence="4">Lacks conserved residue(s) required for the propagation of feature annotation.</text>
</comment>
<sequence>MPAFSDPSDQETCVQWPLPPELQPDWARAQPILRLGVMASGAGSNFEALVQACTDGRLQAEVALLVVNNPGCGAQQRAERLAIPCQVHDHRGVASREVLDQALVAAFQAAGVDVVVMAGWMRVVTSTLIGAFPERLINIHPSLLPSFRGLDAVGQALAAGVTLAGCTAHLVCEEVDAGRILVQAAVPVLATDDHPSLNARIQRQEHRILPLAVSLVVDLVRQG</sequence>
<reference evidence="6 7" key="1">
    <citation type="journal article" date="2018" name="Environ. Microbiol.">
        <title>Ecological and genomic features of two widespread freshwater picocyanobacteria.</title>
        <authorList>
            <person name="Cabello-Yeves P.J."/>
            <person name="Picazo A."/>
            <person name="Camacho A."/>
            <person name="Callieri C."/>
            <person name="Rosselli R."/>
            <person name="Roda-Garcia J.J."/>
            <person name="Coutinho F.H."/>
            <person name="Rodriguez-Valera F."/>
        </authorList>
    </citation>
    <scope>NUCLEOTIDE SEQUENCE [LARGE SCALE GENOMIC DNA]</scope>
    <source>
        <strain evidence="6 7">Tous</strain>
    </source>
</reference>
<dbReference type="InterPro" id="IPR002376">
    <property type="entry name" value="Formyl_transf_N"/>
</dbReference>
<dbReference type="UniPathway" id="UPA00074">
    <property type="reaction ID" value="UER00126"/>
</dbReference>
<dbReference type="PANTHER" id="PTHR43369:SF2">
    <property type="entry name" value="PHOSPHORIBOSYLGLYCINAMIDE FORMYLTRANSFERASE"/>
    <property type="match status" value="1"/>
</dbReference>
<evidence type="ECO:0000313" key="7">
    <source>
        <dbReference type="Proteomes" id="UP000243002"/>
    </source>
</evidence>
<feature type="binding site" evidence="4">
    <location>
        <begin position="43"/>
        <end position="45"/>
    </location>
    <ligand>
        <name>N(1)-(5-phospho-beta-D-ribosyl)glycinamide</name>
        <dbReference type="ChEBI" id="CHEBI:143788"/>
    </ligand>
</feature>
<evidence type="ECO:0000256" key="1">
    <source>
        <dbReference type="ARBA" id="ARBA00005054"/>
    </source>
</evidence>
<evidence type="ECO:0000256" key="2">
    <source>
        <dbReference type="ARBA" id="ARBA00022679"/>
    </source>
</evidence>
<gene>
    <name evidence="4" type="primary">purN</name>
    <name evidence="6" type="ORF">C7K55_01800</name>
</gene>
<evidence type="ECO:0000259" key="5">
    <source>
        <dbReference type="Pfam" id="PF00551"/>
    </source>
</evidence>
<dbReference type="Proteomes" id="UP000243002">
    <property type="component" value="Unassembled WGS sequence"/>
</dbReference>
<dbReference type="HAMAP" id="MF_01930">
    <property type="entry name" value="PurN"/>
    <property type="match status" value="1"/>
</dbReference>
<feature type="site" description="Raises pKa of active site His" evidence="4">
    <location>
        <position position="176"/>
    </location>
</feature>
<dbReference type="SUPFAM" id="SSF53328">
    <property type="entry name" value="Formyltransferase"/>
    <property type="match status" value="1"/>
</dbReference>
<keyword evidence="2 4" id="KW-0808">Transferase</keyword>
<keyword evidence="3 4" id="KW-0658">Purine biosynthesis</keyword>
<dbReference type="Pfam" id="PF00551">
    <property type="entry name" value="Formyl_trans_N"/>
    <property type="match status" value="1"/>
</dbReference>
<organism evidence="6 7">
    <name type="scientific">Cyanobium usitatum str. Tous</name>
    <dbReference type="NCBI Taxonomy" id="2116684"/>
    <lineage>
        <taxon>Bacteria</taxon>
        <taxon>Bacillati</taxon>
        <taxon>Cyanobacteriota</taxon>
        <taxon>Cyanophyceae</taxon>
        <taxon>Synechococcales</taxon>
        <taxon>Prochlorococcaceae</taxon>
        <taxon>Cyanobium</taxon>
    </lineage>
</organism>
<dbReference type="PANTHER" id="PTHR43369">
    <property type="entry name" value="PHOSPHORIBOSYLGLYCINAMIDE FORMYLTRANSFERASE"/>
    <property type="match status" value="1"/>
</dbReference>
<dbReference type="GO" id="GO:0006189">
    <property type="term" value="P:'de novo' IMP biosynthetic process"/>
    <property type="evidence" value="ECO:0007669"/>
    <property type="project" value="UniProtKB-UniRule"/>
</dbReference>
<evidence type="ECO:0000256" key="3">
    <source>
        <dbReference type="ARBA" id="ARBA00022755"/>
    </source>
</evidence>
<proteinExistence type="inferred from homology"/>
<protein>
    <recommendedName>
        <fullName evidence="4">Phosphoribosylglycinamide formyltransferase</fullName>
        <ecNumber evidence="4">2.1.2.2</ecNumber>
    </recommendedName>
    <alternativeName>
        <fullName evidence="4">5'-phosphoribosylglycinamide transformylase</fullName>
    </alternativeName>
    <alternativeName>
        <fullName evidence="4">GAR transformylase</fullName>
        <shortName evidence="4">GART</shortName>
    </alternativeName>
</protein>
<dbReference type="Gene3D" id="3.40.50.170">
    <property type="entry name" value="Formyl transferase, N-terminal domain"/>
    <property type="match status" value="1"/>
</dbReference>
<feature type="binding site" evidence="4">
    <location>
        <position position="138"/>
    </location>
    <ligand>
        <name>(6R)-10-formyltetrahydrofolate</name>
        <dbReference type="ChEBI" id="CHEBI:195366"/>
    </ligand>
</feature>
<dbReference type="CDD" id="cd08645">
    <property type="entry name" value="FMT_core_GART"/>
    <property type="match status" value="1"/>
</dbReference>
<comment type="caution">
    <text evidence="6">The sequence shown here is derived from an EMBL/GenBank/DDBJ whole genome shotgun (WGS) entry which is preliminary data.</text>
</comment>
<dbReference type="OrthoDB" id="9806170at2"/>
<dbReference type="InterPro" id="IPR004607">
    <property type="entry name" value="GART"/>
</dbReference>
<comment type="pathway">
    <text evidence="1 4">Purine metabolism; IMP biosynthesis via de novo pathway; N(2)-formyl-N(1)-(5-phospho-D-ribosyl)glycinamide from N(1)-(5-phospho-D-ribosyl)glycinamide (10-formyl THF route): step 1/1.</text>
</comment>
<evidence type="ECO:0000256" key="4">
    <source>
        <dbReference type="HAMAP-Rule" id="MF_01930"/>
    </source>
</evidence>
<comment type="function">
    <text evidence="4">Catalyzes the transfer of a formyl group from 10-formyltetrahydrofolate to 5-phospho-ribosyl-glycinamide (GAR), producing 5-phospho-ribosyl-N-formylglycinamide (FGAR) and tetrahydrofolate.</text>
</comment>
<feature type="binding site" evidence="4">
    <location>
        <position position="96"/>
    </location>
    <ligand>
        <name>(6R)-10-formyltetrahydrofolate</name>
        <dbReference type="ChEBI" id="CHEBI:195366"/>
    </ligand>
</feature>
<dbReference type="InterPro" id="IPR036477">
    <property type="entry name" value="Formyl_transf_N_sf"/>
</dbReference>
<name>A0A2P7N1W9_9CYAN</name>
<dbReference type="GO" id="GO:0005829">
    <property type="term" value="C:cytosol"/>
    <property type="evidence" value="ECO:0007669"/>
    <property type="project" value="TreeGrafter"/>
</dbReference>